<evidence type="ECO:0000313" key="1">
    <source>
        <dbReference type="EMBL" id="AJQ93377.1"/>
    </source>
</evidence>
<dbReference type="EMBL" id="CP007142">
    <property type="protein sequence ID" value="AJQ93377.1"/>
    <property type="molecule type" value="Genomic_DNA"/>
</dbReference>
<dbReference type="AlphaFoldDB" id="A0A0C5VFN4"/>
<gene>
    <name evidence="1" type="ORF">YC6258_01329</name>
</gene>
<name>A0A0C5VFN4_9GAMM</name>
<organism evidence="1 2">
    <name type="scientific">Gynuella sunshinyii YC6258</name>
    <dbReference type="NCBI Taxonomy" id="1445510"/>
    <lineage>
        <taxon>Bacteria</taxon>
        <taxon>Pseudomonadati</taxon>
        <taxon>Pseudomonadota</taxon>
        <taxon>Gammaproteobacteria</taxon>
        <taxon>Oceanospirillales</taxon>
        <taxon>Saccharospirillaceae</taxon>
        <taxon>Gynuella</taxon>
    </lineage>
</organism>
<sequence length="41" mass="4841">MMDHKPLFVLDIPDKYKFMDSELVDELDSKVSEILDREANN</sequence>
<dbReference type="KEGG" id="gsn:YC6258_01329"/>
<dbReference type="Proteomes" id="UP000032266">
    <property type="component" value="Chromosome"/>
</dbReference>
<keyword evidence="2" id="KW-1185">Reference proteome</keyword>
<accession>A0A0C5VFN4</accession>
<evidence type="ECO:0000313" key="2">
    <source>
        <dbReference type="Proteomes" id="UP000032266"/>
    </source>
</evidence>
<dbReference type="HOGENOM" id="CLU_3270791_0_0_6"/>
<protein>
    <submittedName>
        <fullName evidence="1">Uncharacterized protein</fullName>
    </submittedName>
</protein>
<dbReference type="PATRIC" id="fig|1445510.3.peg.1300"/>
<proteinExistence type="predicted"/>
<reference evidence="1 2" key="1">
    <citation type="submission" date="2014-01" db="EMBL/GenBank/DDBJ databases">
        <title>Full genme sequencing of cellulolytic bacterium Gynuella sunshinyii YC6258T gen. nov., sp. nov.</title>
        <authorList>
            <person name="Khan H."/>
            <person name="Chung E.J."/>
            <person name="Chung Y.R."/>
        </authorList>
    </citation>
    <scope>NUCLEOTIDE SEQUENCE [LARGE SCALE GENOMIC DNA]</scope>
    <source>
        <strain evidence="1 2">YC6258</strain>
    </source>
</reference>